<accession>A0A7W7T2K2</accession>
<proteinExistence type="predicted"/>
<evidence type="ECO:0000313" key="1">
    <source>
        <dbReference type="EMBL" id="MBB4965437.1"/>
    </source>
</evidence>
<evidence type="ECO:0000313" key="2">
    <source>
        <dbReference type="Proteomes" id="UP000542674"/>
    </source>
</evidence>
<organism evidence="1 2">
    <name type="scientific">Saccharothrix violaceirubra</name>
    <dbReference type="NCBI Taxonomy" id="413306"/>
    <lineage>
        <taxon>Bacteria</taxon>
        <taxon>Bacillati</taxon>
        <taxon>Actinomycetota</taxon>
        <taxon>Actinomycetes</taxon>
        <taxon>Pseudonocardiales</taxon>
        <taxon>Pseudonocardiaceae</taxon>
        <taxon>Saccharothrix</taxon>
    </lineage>
</organism>
<protein>
    <submittedName>
        <fullName evidence="1">Uncharacterized protein</fullName>
    </submittedName>
</protein>
<dbReference type="SUPFAM" id="SSF49695">
    <property type="entry name" value="gamma-Crystallin-like"/>
    <property type="match status" value="1"/>
</dbReference>
<dbReference type="EMBL" id="JACHJS010000001">
    <property type="protein sequence ID" value="MBB4965437.1"/>
    <property type="molecule type" value="Genomic_DNA"/>
</dbReference>
<dbReference type="Gene3D" id="2.60.20.10">
    <property type="entry name" value="Crystallins"/>
    <property type="match status" value="1"/>
</dbReference>
<comment type="caution">
    <text evidence="1">The sequence shown here is derived from an EMBL/GenBank/DDBJ whole genome shotgun (WGS) entry which is preliminary data.</text>
</comment>
<name>A0A7W7T2K2_9PSEU</name>
<dbReference type="AlphaFoldDB" id="A0A7W7T2K2"/>
<dbReference type="RefSeq" id="WP_184668964.1">
    <property type="nucleotide sequence ID" value="NZ_BAABAI010000001.1"/>
</dbReference>
<reference evidence="1 2" key="1">
    <citation type="submission" date="2020-08" db="EMBL/GenBank/DDBJ databases">
        <title>Sequencing the genomes of 1000 actinobacteria strains.</title>
        <authorList>
            <person name="Klenk H.-P."/>
        </authorList>
    </citation>
    <scope>NUCLEOTIDE SEQUENCE [LARGE SCALE GENOMIC DNA]</scope>
    <source>
        <strain evidence="1 2">DSM 45084</strain>
    </source>
</reference>
<dbReference type="Proteomes" id="UP000542674">
    <property type="component" value="Unassembled WGS sequence"/>
</dbReference>
<gene>
    <name evidence="1" type="ORF">F4559_002796</name>
</gene>
<sequence length="259" mass="28010">MKTTRGRETVDSKPGWRLPRSVVRWSAAALPAILGVFVGAGPVPAMAYAPETASAVRDAAAIHHVPTVPLSINGRPVPGETILAYNGYVLHMAYFPGSDGAPGRLHTFTTPDALEKFVHSRGGPEHALAKPSKHANPDTPGVGWRVVGPGARGGDGVSSYGWDTTGSIIFEHMEFSGCGLFLEKNYGYQRLTHVYGCMWPNDWNDETSSVKNSPYGSTATVLYEHTYYNGSTLYIPYSGFNHYLEGVGWNDRTSSFASI</sequence>
<keyword evidence="2" id="KW-1185">Reference proteome</keyword>
<dbReference type="InterPro" id="IPR011024">
    <property type="entry name" value="G_crystallin-like"/>
</dbReference>